<dbReference type="InterPro" id="IPR027268">
    <property type="entry name" value="Peptidase_M4/M1_CTD_sf"/>
</dbReference>
<proteinExistence type="predicted"/>
<dbReference type="Gene3D" id="1.10.390.10">
    <property type="entry name" value="Neutral Protease Domain 2"/>
    <property type="match status" value="1"/>
</dbReference>
<reference evidence="1" key="1">
    <citation type="submission" date="2023-02" db="EMBL/GenBank/DDBJ databases">
        <title>Polaribacter ponticola sp. nov., isolated from seawater.</title>
        <authorList>
            <person name="Baek J.H."/>
            <person name="Kim J.M."/>
            <person name="Choi D.G."/>
            <person name="Jeon C.O."/>
        </authorList>
    </citation>
    <scope>NUCLEOTIDE SEQUENCE</scope>
    <source>
        <strain evidence="1">MSW5</strain>
    </source>
</reference>
<evidence type="ECO:0000313" key="2">
    <source>
        <dbReference type="Proteomes" id="UP001151478"/>
    </source>
</evidence>
<evidence type="ECO:0000313" key="1">
    <source>
        <dbReference type="EMBL" id="MDD7913246.1"/>
    </source>
</evidence>
<dbReference type="GO" id="GO:0004177">
    <property type="term" value="F:aminopeptidase activity"/>
    <property type="evidence" value="ECO:0007669"/>
    <property type="project" value="UniProtKB-KW"/>
</dbReference>
<comment type="caution">
    <text evidence="1">The sequence shown here is derived from an EMBL/GenBank/DDBJ whole genome shotgun (WGS) entry which is preliminary data.</text>
</comment>
<keyword evidence="1" id="KW-0645">Protease</keyword>
<keyword evidence="1" id="KW-0031">Aminopeptidase</keyword>
<dbReference type="SUPFAM" id="SSF55486">
    <property type="entry name" value="Metalloproteases ('zincins'), catalytic domain"/>
    <property type="match status" value="1"/>
</dbReference>
<gene>
    <name evidence="1" type="ORF">N5A56_001830</name>
</gene>
<protein>
    <submittedName>
        <fullName evidence="1">Aminopeptidase</fullName>
    </submittedName>
</protein>
<dbReference type="EMBL" id="JAOSLC020000002">
    <property type="protein sequence ID" value="MDD7913246.1"/>
    <property type="molecule type" value="Genomic_DNA"/>
</dbReference>
<keyword evidence="2" id="KW-1185">Reference proteome</keyword>
<dbReference type="RefSeq" id="WP_274270141.1">
    <property type="nucleotide sequence ID" value="NZ_JAOSLC020000002.1"/>
</dbReference>
<organism evidence="1 2">
    <name type="scientific">Polaribacter ponticola</name>
    <dbReference type="NCBI Taxonomy" id="2978475"/>
    <lineage>
        <taxon>Bacteria</taxon>
        <taxon>Pseudomonadati</taxon>
        <taxon>Bacteroidota</taxon>
        <taxon>Flavobacteriia</taxon>
        <taxon>Flavobacteriales</taxon>
        <taxon>Flavobacteriaceae</taxon>
    </lineage>
</organism>
<sequence length="724" mass="85379">MKLKKKKINYYLIGKNKTDIILSINKKKQLRTFKTVRAAIYTDVFDEEVDYESATTTLNREMLFIEKYLGKYPHKEIYIDKVTQSKDPVYGLSQLPNFLRPFSDSFKWDITLFKALSKKYIENTLLLNKRTDYWFLDGLQNYLMLEYIDKYYPKAKLLGNLSNRWFLKNYNISKQGFNDKYPLVYQFVSRRFLDQALVTSADSLSNFNRKIANKYKAGLGFRYLKGFLGDSVLNSSLKEFYQKNQVKTISSTDFQKILATKTDKKTDWFFNDYIKTNKKIDYTIDDITILKDSLEITIKNKRNITTPVLLYGLKNKDVKFRKWYTGIENSKTITIPKQDFNKIALNYENYYPELNTLDNWQNLENKIFNKPLKFTLLKDIQDPYYTQIFYQPNISYNFYNGLILGVKLHNKPLIKRNLELSFAPSYAFKSRSAIGSFSFLYNQYLEDTKIYKIAYGVAGQTLDYAPNLSYTSFVPFANIVFKRKSLRDATSESIRAKLVHINKEVAPTTVKTEQDNYSVFSLSYNFINPDIIKEFRYNFSIEVAEKFSKAAVDLRFRSLSTTDTQLDFRFFAGAFINNNTEGNYFSFGLDRANDYLFQLNYFGRSEDSGLFSQQYIIAEGGFKSVLPTRFANQYMMAFNSSFGLWKWMEFYNDVAFLKNKNESIYFGYNNGIRFNFIHNILEVYFPLYSNNGWELSQKAYPQRIRFTLTADVNSIYNFFRRGFL</sequence>
<keyword evidence="1" id="KW-0378">Hydrolase</keyword>
<name>A0ABT5S6V3_9FLAO</name>
<dbReference type="Proteomes" id="UP001151478">
    <property type="component" value="Unassembled WGS sequence"/>
</dbReference>
<accession>A0ABT5S6V3</accession>